<dbReference type="AlphaFoldDB" id="A0A1E2SI20"/>
<sequence>MSTPRTGRRLRRPEHVKNDDFVAVPYLRQGQMISLIRWTQVSGKWKYSTLLAQYLHRDESSWYLVVGGQRAQLSRSEWAIFN</sequence>
<evidence type="ECO:0000313" key="2">
    <source>
        <dbReference type="Proteomes" id="UP000094426"/>
    </source>
</evidence>
<gene>
    <name evidence="1" type="ORF">ATY41_06090</name>
</gene>
<name>A0A1E2SI20_LEIXY</name>
<dbReference type="Proteomes" id="UP000094426">
    <property type="component" value="Unassembled WGS sequence"/>
</dbReference>
<accession>A0A1E2SI20</accession>
<evidence type="ECO:0000313" key="1">
    <source>
        <dbReference type="EMBL" id="ODA89288.1"/>
    </source>
</evidence>
<organism evidence="1 2">
    <name type="scientific">Leifsonia xyli subsp. xyli</name>
    <dbReference type="NCBI Taxonomy" id="59736"/>
    <lineage>
        <taxon>Bacteria</taxon>
        <taxon>Bacillati</taxon>
        <taxon>Actinomycetota</taxon>
        <taxon>Actinomycetes</taxon>
        <taxon>Micrococcales</taxon>
        <taxon>Microbacteriaceae</taxon>
        <taxon>Leifsonia</taxon>
    </lineage>
</organism>
<dbReference type="OrthoDB" id="4979299at2"/>
<reference evidence="1 2" key="1">
    <citation type="submission" date="2015-11" db="EMBL/GenBank/DDBJ databases">
        <authorList>
            <person name="Zhang Y."/>
            <person name="Guo Z."/>
        </authorList>
    </citation>
    <scope>NUCLEOTIDE SEQUENCE [LARGE SCALE GENOMIC DNA]</scope>
    <source>
        <strain evidence="2">gdw1</strain>
    </source>
</reference>
<protein>
    <submittedName>
        <fullName evidence="1">Uncharacterized protein</fullName>
    </submittedName>
</protein>
<proteinExistence type="predicted"/>
<dbReference type="EMBL" id="LNZG01000048">
    <property type="protein sequence ID" value="ODA89288.1"/>
    <property type="molecule type" value="Genomic_DNA"/>
</dbReference>
<comment type="caution">
    <text evidence="1">The sequence shown here is derived from an EMBL/GenBank/DDBJ whole genome shotgun (WGS) entry which is preliminary data.</text>
</comment>